<dbReference type="CDD" id="cd16647">
    <property type="entry name" value="mRING-HC-C3HC5_NEU1"/>
    <property type="match status" value="1"/>
</dbReference>
<dbReference type="Gene3D" id="3.30.40.10">
    <property type="entry name" value="Zinc/RING finger domain, C3HC4 (zinc finger)"/>
    <property type="match status" value="1"/>
</dbReference>
<feature type="compositionally biased region" description="Polar residues" evidence="2">
    <location>
        <begin position="635"/>
        <end position="653"/>
    </location>
</feature>
<dbReference type="EMBL" id="OX459122">
    <property type="protein sequence ID" value="CAI9104948.1"/>
    <property type="molecule type" value="Genomic_DNA"/>
</dbReference>
<evidence type="ECO:0000256" key="1">
    <source>
        <dbReference type="PROSITE-ProRule" id="PRU00175"/>
    </source>
</evidence>
<dbReference type="InterPro" id="IPR001841">
    <property type="entry name" value="Znf_RING"/>
</dbReference>
<evidence type="ECO:0000259" key="3">
    <source>
        <dbReference type="PROSITE" id="PS50089"/>
    </source>
</evidence>
<feature type="compositionally biased region" description="Polar residues" evidence="2">
    <location>
        <begin position="436"/>
        <end position="446"/>
    </location>
</feature>
<proteinExistence type="predicted"/>
<dbReference type="Pfam" id="PF13920">
    <property type="entry name" value="zf-C3HC4_3"/>
    <property type="match status" value="1"/>
</dbReference>
<feature type="compositionally biased region" description="Low complexity" evidence="2">
    <location>
        <begin position="319"/>
        <end position="336"/>
    </location>
</feature>
<dbReference type="GO" id="GO:0008270">
    <property type="term" value="F:zinc ion binding"/>
    <property type="evidence" value="ECO:0007669"/>
    <property type="project" value="UniProtKB-KW"/>
</dbReference>
<gene>
    <name evidence="4" type="ORF">OLC1_LOCUS13751</name>
</gene>
<feature type="region of interest" description="Disordered" evidence="2">
    <location>
        <begin position="635"/>
        <end position="655"/>
    </location>
</feature>
<feature type="region of interest" description="Disordered" evidence="2">
    <location>
        <begin position="318"/>
        <end position="349"/>
    </location>
</feature>
<accession>A0AAV1DBC8</accession>
<feature type="region of interest" description="Disordered" evidence="2">
    <location>
        <begin position="436"/>
        <end position="471"/>
    </location>
</feature>
<sequence length="839" mass="95410">MAVAGLQNVTRLDASFHGESRSLESGQWDEQNRPSTRASSLLQMWRELEGEHVVNNPNSRLRVKIQRQRSDRSNSDSVSTFLSDGPESVNGNEILETNDVRTASEQYSPHPVGLANEHDDNNSINSEQSADLGEVERERVRQIFREWMNNGPESPASHNSHINHPSRAQWLGENERERVRIIMDWVQVNCEQRGNCDTPADEGASEINPQIKLVRDGLLVSPAEIPERKAIRKLCGRQTLLDLLARAQRDRKRELQQLVDHRPVSNFSHRNRIQSLLKGRFLRNDRLIQNERLHSRETCELGLLRQRNTVSDLREGFLSRSGNSINGSSSSSESGNACCNEDHDNHGTNQSDEAQEVLEDVYDLFEPSDEERDGNDFPAVGSCEFNATENINGQHSVVQAVERPVQPLREGEQELDSVGNGAYICIESDADVLVQEPSSSEASIPSQLVDAPELSRDETSSEVSSVHQANSPVEDFVVDPVQDMDGHETSAVVEEGQEESALDHEEWHQLTHTESNEWADGDEEDLGRTWQESIANQWDQESPDNNFREHNHMHEPHEEWHENGLQEAIDSWLDSPSGQEVGSLGRVDAFYLPEDDNVYSVELRELLSRRRVSSLLRSGFRASLDQLIQSYVERQGNTSVDWDPDGTSSSPAFNEQDNEQQNIDQVQDGDNLFNVDGFLPTDDSSQSPWDQNLHHVNWSQNSSHHQLGLQEWDVINELRMDMVRLQQRMNSMQRMLEACMDMQLELQRSVRQEVSAALNRSIVSIDECKYDPPQDESNWEYARKGICCMCHEHNIDSLLYRCGHMCACSRCAENLVHRKDKCPMCRAPVVEMVRAYSIQ</sequence>
<protein>
    <submittedName>
        <fullName evidence="4">OLC1v1003748C1</fullName>
    </submittedName>
</protein>
<name>A0AAV1DBC8_OLDCO</name>
<feature type="domain" description="RING-type" evidence="3">
    <location>
        <begin position="787"/>
        <end position="826"/>
    </location>
</feature>
<dbReference type="Proteomes" id="UP001161247">
    <property type="component" value="Chromosome 5"/>
</dbReference>
<dbReference type="PANTHER" id="PTHR46519:SF3">
    <property type="entry name" value="RING_U-BOX SUPERFAMILY PROTEIN"/>
    <property type="match status" value="1"/>
</dbReference>
<keyword evidence="1" id="KW-0479">Metal-binding</keyword>
<feature type="region of interest" description="Disordered" evidence="2">
    <location>
        <begin position="105"/>
        <end position="135"/>
    </location>
</feature>
<keyword evidence="1" id="KW-0862">Zinc</keyword>
<dbReference type="PANTHER" id="PTHR46519">
    <property type="entry name" value="RING/U-BOX SUPERFAMILY PROTEIN"/>
    <property type="match status" value="1"/>
</dbReference>
<dbReference type="PROSITE" id="PS50089">
    <property type="entry name" value="ZF_RING_2"/>
    <property type="match status" value="1"/>
</dbReference>
<dbReference type="AlphaFoldDB" id="A0AAV1DBC8"/>
<dbReference type="InterPro" id="IPR013083">
    <property type="entry name" value="Znf_RING/FYVE/PHD"/>
</dbReference>
<keyword evidence="1" id="KW-0863">Zinc-finger</keyword>
<reference evidence="4" key="1">
    <citation type="submission" date="2023-03" db="EMBL/GenBank/DDBJ databases">
        <authorList>
            <person name="Julca I."/>
        </authorList>
    </citation>
    <scope>NUCLEOTIDE SEQUENCE</scope>
</reference>
<dbReference type="SUPFAM" id="SSF57850">
    <property type="entry name" value="RING/U-box"/>
    <property type="match status" value="1"/>
</dbReference>
<evidence type="ECO:0000313" key="4">
    <source>
        <dbReference type="EMBL" id="CAI9104948.1"/>
    </source>
</evidence>
<evidence type="ECO:0000313" key="5">
    <source>
        <dbReference type="Proteomes" id="UP001161247"/>
    </source>
</evidence>
<feature type="region of interest" description="Disordered" evidence="2">
    <location>
        <begin position="66"/>
        <end position="92"/>
    </location>
</feature>
<feature type="compositionally biased region" description="Polar residues" evidence="2">
    <location>
        <begin position="461"/>
        <end position="471"/>
    </location>
</feature>
<evidence type="ECO:0000256" key="2">
    <source>
        <dbReference type="SAM" id="MobiDB-lite"/>
    </source>
</evidence>
<organism evidence="4 5">
    <name type="scientific">Oldenlandia corymbosa var. corymbosa</name>
    <dbReference type="NCBI Taxonomy" id="529605"/>
    <lineage>
        <taxon>Eukaryota</taxon>
        <taxon>Viridiplantae</taxon>
        <taxon>Streptophyta</taxon>
        <taxon>Embryophyta</taxon>
        <taxon>Tracheophyta</taxon>
        <taxon>Spermatophyta</taxon>
        <taxon>Magnoliopsida</taxon>
        <taxon>eudicotyledons</taxon>
        <taxon>Gunneridae</taxon>
        <taxon>Pentapetalae</taxon>
        <taxon>asterids</taxon>
        <taxon>lamiids</taxon>
        <taxon>Gentianales</taxon>
        <taxon>Rubiaceae</taxon>
        <taxon>Rubioideae</taxon>
        <taxon>Spermacoceae</taxon>
        <taxon>Hedyotis-Oldenlandia complex</taxon>
        <taxon>Oldenlandia</taxon>
    </lineage>
</organism>
<keyword evidence="5" id="KW-1185">Reference proteome</keyword>